<dbReference type="AlphaFoldDB" id="A0A1Y2ME82"/>
<sequence>MTADAKHGMKKRRMPIYVPLSKTQDMRIDRIQKAPVQAVVVETFYANFMTHFTFRGEGRNIGNKLTWLQRLSDLATGDPNGVLVLALEATATAYGAIMSSQAVLSTRARDLYGTALHLHHGLLQQSGSKKDITIHMVSTSVLLSFFEAMQATTADAYRAHICGAGKLLELTGPGECGRGVLCQLYYHVKTQMLFIELASNHHNAPRISDKTILFHILMYKRLPLFHKLMCCITTLGASGTVMHETKYASVKAQVEQLWTDFVDDHHFTSQDPSTQLGLFPDAFTALTVAFFTSARILLAVRGSDIIDFESSGQHCQLILHAATYLDTDHNAFAFMRMAMPLLLVALHSQQQAFRTDATGRFAVWSGRSMRGISALALGAISRKEQMNGRYVES</sequence>
<dbReference type="Proteomes" id="UP000193240">
    <property type="component" value="Unassembled WGS sequence"/>
</dbReference>
<organism evidence="1 2">
    <name type="scientific">Epicoccum nigrum</name>
    <name type="common">Soil fungus</name>
    <name type="synonym">Epicoccum purpurascens</name>
    <dbReference type="NCBI Taxonomy" id="105696"/>
    <lineage>
        <taxon>Eukaryota</taxon>
        <taxon>Fungi</taxon>
        <taxon>Dikarya</taxon>
        <taxon>Ascomycota</taxon>
        <taxon>Pezizomycotina</taxon>
        <taxon>Dothideomycetes</taxon>
        <taxon>Pleosporomycetidae</taxon>
        <taxon>Pleosporales</taxon>
        <taxon>Pleosporineae</taxon>
        <taxon>Didymellaceae</taxon>
        <taxon>Epicoccum</taxon>
    </lineage>
</organism>
<dbReference type="OMA" id="IRNRRTW"/>
<protein>
    <recommendedName>
        <fullName evidence="3">Transcription factor domain-containing protein</fullName>
    </recommendedName>
</protein>
<reference evidence="1 2" key="1">
    <citation type="journal article" date="2017" name="Genome Announc.">
        <title>Genome sequence of the saprophytic ascomycete Epicoccum nigrum ICMP 19927 strain isolated from New Zealand.</title>
        <authorList>
            <person name="Fokin M."/>
            <person name="Fleetwood D."/>
            <person name="Weir B.S."/>
            <person name="Villas-Boas S.G."/>
        </authorList>
    </citation>
    <scope>NUCLEOTIDE SEQUENCE [LARGE SCALE GENOMIC DNA]</scope>
    <source>
        <strain evidence="1 2">ICMP 19927</strain>
    </source>
</reference>
<keyword evidence="2" id="KW-1185">Reference proteome</keyword>
<name>A0A1Y2ME82_EPING</name>
<dbReference type="PANTHER" id="PTHR38111:SF11">
    <property type="entry name" value="TRANSCRIPTION FACTOR DOMAIN-CONTAINING PROTEIN-RELATED"/>
    <property type="match status" value="1"/>
</dbReference>
<dbReference type="InParanoid" id="A0A1Y2ME82"/>
<dbReference type="EMBL" id="KZ107838">
    <property type="protein sequence ID" value="OSS54443.1"/>
    <property type="molecule type" value="Genomic_DNA"/>
</dbReference>
<dbReference type="STRING" id="105696.A0A1Y2ME82"/>
<evidence type="ECO:0000313" key="1">
    <source>
        <dbReference type="EMBL" id="OSS54443.1"/>
    </source>
</evidence>
<dbReference type="PANTHER" id="PTHR38111">
    <property type="entry name" value="ZN(2)-C6 FUNGAL-TYPE DOMAIN-CONTAINING PROTEIN-RELATED"/>
    <property type="match status" value="1"/>
</dbReference>
<gene>
    <name evidence="1" type="ORF">B5807_00157</name>
</gene>
<accession>A0A1Y2ME82</accession>
<proteinExistence type="predicted"/>
<evidence type="ECO:0008006" key="3">
    <source>
        <dbReference type="Google" id="ProtNLM"/>
    </source>
</evidence>
<evidence type="ECO:0000313" key="2">
    <source>
        <dbReference type="Proteomes" id="UP000193240"/>
    </source>
</evidence>
<dbReference type="InterPro" id="IPR053178">
    <property type="entry name" value="Osmoadaptation_assoc"/>
</dbReference>